<dbReference type="SUPFAM" id="SSF52540">
    <property type="entry name" value="P-loop containing nucleoside triphosphate hydrolases"/>
    <property type="match status" value="1"/>
</dbReference>
<dbReference type="SUPFAM" id="SSF48371">
    <property type="entry name" value="ARM repeat"/>
    <property type="match status" value="1"/>
</dbReference>
<keyword evidence="4" id="KW-1185">Reference proteome</keyword>
<dbReference type="InterPro" id="IPR007111">
    <property type="entry name" value="NACHT_NTPase"/>
</dbReference>
<dbReference type="Pfam" id="PF22730">
    <property type="entry name" value="NCC-H"/>
    <property type="match status" value="1"/>
</dbReference>
<sequence length="1300" mass="150363">MSQTMASRSVRIDGAGLDKVRQRMAELEKPLNPDKRGWSQENLEEQAHVSLSTIKRFLEGTPRDRSKVILILKALEFKPIEFIAEHDSNLHNSELEPQQNIAIDWQRVCQSMLKEQQEEQRFRRRATEMGFEVNVFVPLGLIERKQQQRRSGNVPMELLHQLEPEVVTRIYEHDEFMTDVIGQNPTGKNKHIAIVGEPGAGKTTLLDKIATHIQENDRDLPICIALASLQGKTLKDYILQEWLPEAMALVYPDIDVEKSHKTSLQKRLRQGGVWLLLDGVDEMAVGANSCLSLEEIRNQLTDWLGNVRVVLTCRTNVWDARVNNPLTGFDTYKTQEFKPEQVDDFIQQWFAEAKNIKRGQELQKKLQEPQKERIRQLVKNPLRLSLLCQIFSQNKQVELPETKAELYQHFVRYFYEWKPSQSVIDWATQPGLQEELHQALGRLSIAGLDSHTRFRLPLSLIKQEMGDKLFKLALDLGWLNLVDWEATKHEPVYAFFHPTFQEYFASLVIDNYQFFMERYRIFENQWLEPAILWLENSRILAVLKKELIDTITNLKEDKWKNMYRLKLLPLNIVYSCQSGQIEFIAESVYCVCLDDNNTPTKIIYKLMFPGYEEFIIESLKYYAPKEVCDMISEVVINNTDLELDELSLSRLLEVLFKINPEHECLKVLIPKLLKDDNEGRAIEVAKIALKNDNFKQIAVDFLLNALFNEDEQYERQSFDIVNILMDSKIFDKVVIGKLTSFLNSQDSMIQSLAISNLDKISLNHNALVNNREVLDALIDFISQNRDNPISIIPAIDIVKRLDIDISKVNKAIIDLLYTSQYPVLIMSLFDYLDTQGFIVEIINKLIQLIANEEDRYESIAYAQMLVMASLSYPKFFENPSIIKKLICLVKVKVDYDYVLVQIFSQTTTMYERFKIVGYQTSKDKTFIDFISLLIEKYLNKNTTEELNSTTSNDTENIECFLIERQIERQYVEFVSLISDAEKLNFTNLMQNHFTGKLYIGDEIAIAKIKQTNFEVIDKIIEIIQTNKDNILRHICIEILIKIETLSEQSIIDKLVNLIVNLKDSQIQWFVAAVLKKITHKAQLQRLVFGLKDYVEDAVAKSDYNLHIIAYSVLWHCANNLSYTEFYDACCFQPSCTDLEALENISIANSSTAQHLKLVGQLSVIQSAVSHNEELDRAVQLIRINGSEFNPQDNPATDIYIQMVEQGCPERQEGTPTTMPLLKAYWRLNLRNLEKRVALVFYNSKIDREFSEPFLTALSAFGGTIAIITDRPCDNVKRISPNHPNLIDAVLKWLHRSILEA</sequence>
<dbReference type="PANTHER" id="PTHR46844">
    <property type="entry name" value="SLR5058 PROTEIN"/>
    <property type="match status" value="1"/>
</dbReference>
<dbReference type="Pfam" id="PF22724">
    <property type="entry name" value="NCAB1"/>
    <property type="match status" value="1"/>
</dbReference>
<dbReference type="SMART" id="SM00530">
    <property type="entry name" value="HTH_XRE"/>
    <property type="match status" value="1"/>
</dbReference>
<dbReference type="Proteomes" id="UP000226442">
    <property type="component" value="Unassembled WGS sequence"/>
</dbReference>
<dbReference type="InterPro" id="IPR027417">
    <property type="entry name" value="P-loop_NTPase"/>
</dbReference>
<comment type="caution">
    <text evidence="3">The sequence shown here is derived from an EMBL/GenBank/DDBJ whole genome shotgun (WGS) entry which is preliminary data.</text>
</comment>
<organism evidence="3 4">
    <name type="scientific">Tychonema bourrellyi FEM_GT703</name>
    <dbReference type="NCBI Taxonomy" id="2040638"/>
    <lineage>
        <taxon>Bacteria</taxon>
        <taxon>Bacillati</taxon>
        <taxon>Cyanobacteriota</taxon>
        <taxon>Cyanophyceae</taxon>
        <taxon>Oscillatoriophycideae</taxon>
        <taxon>Oscillatoriales</taxon>
        <taxon>Microcoleaceae</taxon>
        <taxon>Tychonema</taxon>
    </lineage>
</organism>
<gene>
    <name evidence="3" type="ORF">CP500_017780</name>
</gene>
<dbReference type="CDD" id="cd00009">
    <property type="entry name" value="AAA"/>
    <property type="match status" value="1"/>
</dbReference>
<protein>
    <submittedName>
        <fullName evidence="3">Uncharacterized protein</fullName>
    </submittedName>
</protein>
<feature type="domain" description="HTH cro/C1-type" evidence="2">
    <location>
        <begin position="35"/>
        <end position="82"/>
    </location>
</feature>
<dbReference type="InterPro" id="IPR054570">
    <property type="entry name" value="NCC-H_dom"/>
</dbReference>
<dbReference type="OrthoDB" id="134770at2"/>
<dbReference type="RefSeq" id="WP_096830183.1">
    <property type="nucleotide sequence ID" value="NZ_NXIB02000122.1"/>
</dbReference>
<dbReference type="InterPro" id="IPR016024">
    <property type="entry name" value="ARM-type_fold"/>
</dbReference>
<evidence type="ECO:0000313" key="3">
    <source>
        <dbReference type="EMBL" id="PHX54134.1"/>
    </source>
</evidence>
<dbReference type="PROSITE" id="PS50943">
    <property type="entry name" value="HTH_CROC1"/>
    <property type="match status" value="1"/>
</dbReference>
<name>A0A2G4EX67_9CYAN</name>
<dbReference type="EMBL" id="NXIB02000122">
    <property type="protein sequence ID" value="PHX54134.1"/>
    <property type="molecule type" value="Genomic_DNA"/>
</dbReference>
<dbReference type="Pfam" id="PF05729">
    <property type="entry name" value="NACHT"/>
    <property type="match status" value="1"/>
</dbReference>
<accession>A0A2G4EX67</accession>
<dbReference type="SMART" id="SM00382">
    <property type="entry name" value="AAA"/>
    <property type="match status" value="1"/>
</dbReference>
<dbReference type="InterPro" id="IPR001387">
    <property type="entry name" value="Cro/C1-type_HTH"/>
</dbReference>
<feature type="domain" description="NACHT" evidence="1">
    <location>
        <begin position="190"/>
        <end position="283"/>
    </location>
</feature>
<proteinExistence type="predicted"/>
<evidence type="ECO:0000259" key="1">
    <source>
        <dbReference type="PROSITE" id="PS50837"/>
    </source>
</evidence>
<dbReference type="Gene3D" id="3.40.50.300">
    <property type="entry name" value="P-loop containing nucleotide triphosphate hydrolases"/>
    <property type="match status" value="1"/>
</dbReference>
<evidence type="ECO:0000259" key="2">
    <source>
        <dbReference type="PROSITE" id="PS50943"/>
    </source>
</evidence>
<dbReference type="PANTHER" id="PTHR46844:SF1">
    <property type="entry name" value="SLR5058 PROTEIN"/>
    <property type="match status" value="1"/>
</dbReference>
<dbReference type="InterPro" id="IPR054611">
    <property type="entry name" value="NCAB"/>
</dbReference>
<evidence type="ECO:0000313" key="4">
    <source>
        <dbReference type="Proteomes" id="UP000226442"/>
    </source>
</evidence>
<dbReference type="PROSITE" id="PS50837">
    <property type="entry name" value="NACHT"/>
    <property type="match status" value="1"/>
</dbReference>
<reference evidence="3" key="1">
    <citation type="submission" date="2017-10" db="EMBL/GenBank/DDBJ databases">
        <title>Draft genome sequence of the planktic cyanobacteria Tychonema bourrellyi isolated from alpine lentic freshwater.</title>
        <authorList>
            <person name="Tett A."/>
            <person name="Armanini F."/>
            <person name="Asnicar F."/>
            <person name="Boscaini A."/>
            <person name="Pasolli E."/>
            <person name="Zolfo M."/>
            <person name="Donati C."/>
            <person name="Salmaso N."/>
            <person name="Segata N."/>
        </authorList>
    </citation>
    <scope>NUCLEOTIDE SEQUENCE</scope>
    <source>
        <strain evidence="3">FEM_GT703</strain>
    </source>
</reference>
<dbReference type="InterPro" id="IPR003593">
    <property type="entry name" value="AAA+_ATPase"/>
</dbReference>